<accession>A0AAV6XH11</accession>
<evidence type="ECO:0000256" key="3">
    <source>
        <dbReference type="ARBA" id="ARBA00022771"/>
    </source>
</evidence>
<evidence type="ECO:0000256" key="1">
    <source>
        <dbReference type="ARBA" id="ARBA00004123"/>
    </source>
</evidence>
<dbReference type="Proteomes" id="UP000826271">
    <property type="component" value="Unassembled WGS sequence"/>
</dbReference>
<evidence type="ECO:0000256" key="2">
    <source>
        <dbReference type="ARBA" id="ARBA00022723"/>
    </source>
</evidence>
<evidence type="ECO:0000256" key="5">
    <source>
        <dbReference type="ARBA" id="ARBA00023242"/>
    </source>
</evidence>
<dbReference type="InterPro" id="IPR052035">
    <property type="entry name" value="ZnF_BED_domain_contain"/>
</dbReference>
<gene>
    <name evidence="6" type="ORF">BUALT_Bualt05G0058200</name>
</gene>
<dbReference type="InterPro" id="IPR012337">
    <property type="entry name" value="RNaseH-like_sf"/>
</dbReference>
<proteinExistence type="predicted"/>
<keyword evidence="3" id="KW-0863">Zinc-finger</keyword>
<dbReference type="AlphaFoldDB" id="A0AAV6XH11"/>
<dbReference type="PANTHER" id="PTHR46481">
    <property type="entry name" value="ZINC FINGER BED DOMAIN-CONTAINING PROTEIN 4"/>
    <property type="match status" value="1"/>
</dbReference>
<evidence type="ECO:0000313" key="7">
    <source>
        <dbReference type="Proteomes" id="UP000826271"/>
    </source>
</evidence>
<comment type="caution">
    <text evidence="6">The sequence shown here is derived from an EMBL/GenBank/DDBJ whole genome shotgun (WGS) entry which is preliminary data.</text>
</comment>
<comment type="subcellular location">
    <subcellularLocation>
        <location evidence="1">Nucleus</location>
    </subcellularLocation>
</comment>
<reference evidence="6" key="1">
    <citation type="submission" date="2019-10" db="EMBL/GenBank/DDBJ databases">
        <authorList>
            <person name="Zhang R."/>
            <person name="Pan Y."/>
            <person name="Wang J."/>
            <person name="Ma R."/>
            <person name="Yu S."/>
        </authorList>
    </citation>
    <scope>NUCLEOTIDE SEQUENCE</scope>
    <source>
        <strain evidence="6">LA-IB0</strain>
        <tissue evidence="6">Leaf</tissue>
    </source>
</reference>
<dbReference type="EMBL" id="WHWC01000005">
    <property type="protein sequence ID" value="KAG8382259.1"/>
    <property type="molecule type" value="Genomic_DNA"/>
</dbReference>
<dbReference type="GO" id="GO:0008270">
    <property type="term" value="F:zinc ion binding"/>
    <property type="evidence" value="ECO:0007669"/>
    <property type="project" value="UniProtKB-KW"/>
</dbReference>
<keyword evidence="4" id="KW-0862">Zinc</keyword>
<name>A0AAV6XH11_9LAMI</name>
<keyword evidence="2" id="KW-0479">Metal-binding</keyword>
<dbReference type="GO" id="GO:0005634">
    <property type="term" value="C:nucleus"/>
    <property type="evidence" value="ECO:0007669"/>
    <property type="project" value="UniProtKB-SubCell"/>
</dbReference>
<keyword evidence="7" id="KW-1185">Reference proteome</keyword>
<protein>
    <submittedName>
        <fullName evidence="6">Uncharacterized protein</fullName>
    </submittedName>
</protein>
<sequence length="198" mass="22936">MDDVGPSTNEDVADGVNTDVIATNYAIDASNDDDNQKMEYLVIIDYWFDQDRRLQKRVFNFIQIPPLVEVLGLKMWRCLEDWDIEDAKIKVFIEIVKQLNFTERKSIDDCQTRWNSTYEMLAIAVKLRAVFLSYHIPLGSYYPTSNLFLHEVYRVKLVLDSIKLQQGRCNYGVKVPAVLWSEVLHKSAQACCSKFVAI</sequence>
<organism evidence="6 7">
    <name type="scientific">Buddleja alternifolia</name>
    <dbReference type="NCBI Taxonomy" id="168488"/>
    <lineage>
        <taxon>Eukaryota</taxon>
        <taxon>Viridiplantae</taxon>
        <taxon>Streptophyta</taxon>
        <taxon>Embryophyta</taxon>
        <taxon>Tracheophyta</taxon>
        <taxon>Spermatophyta</taxon>
        <taxon>Magnoliopsida</taxon>
        <taxon>eudicotyledons</taxon>
        <taxon>Gunneridae</taxon>
        <taxon>Pentapetalae</taxon>
        <taxon>asterids</taxon>
        <taxon>lamiids</taxon>
        <taxon>Lamiales</taxon>
        <taxon>Scrophulariaceae</taxon>
        <taxon>Buddlejeae</taxon>
        <taxon>Buddleja</taxon>
    </lineage>
</organism>
<dbReference type="SUPFAM" id="SSF53098">
    <property type="entry name" value="Ribonuclease H-like"/>
    <property type="match status" value="1"/>
</dbReference>
<evidence type="ECO:0000313" key="6">
    <source>
        <dbReference type="EMBL" id="KAG8382259.1"/>
    </source>
</evidence>
<dbReference type="PANTHER" id="PTHR46481:SF10">
    <property type="entry name" value="ZINC FINGER BED DOMAIN-CONTAINING PROTEIN 39"/>
    <property type="match status" value="1"/>
</dbReference>
<evidence type="ECO:0000256" key="4">
    <source>
        <dbReference type="ARBA" id="ARBA00022833"/>
    </source>
</evidence>
<keyword evidence="5" id="KW-0539">Nucleus</keyword>